<dbReference type="InterPro" id="IPR036264">
    <property type="entry name" value="Bact_exopeptidase_dim_dom"/>
</dbReference>
<dbReference type="NCBIfam" id="TIGR01891">
    <property type="entry name" value="amidohydrolases"/>
    <property type="match status" value="1"/>
</dbReference>
<comment type="cofactor">
    <cofactor evidence="5">
        <name>Mn(2+)</name>
        <dbReference type="ChEBI" id="CHEBI:29035"/>
    </cofactor>
    <text evidence="5">The Mn(2+) ion enhances activity.</text>
</comment>
<comment type="similarity">
    <text evidence="1">Belongs to the peptidase M20 family.</text>
</comment>
<dbReference type="Proteomes" id="UP000195437">
    <property type="component" value="Chromosome"/>
</dbReference>
<dbReference type="PANTHER" id="PTHR11014">
    <property type="entry name" value="PEPTIDASE M20 FAMILY MEMBER"/>
    <property type="match status" value="1"/>
</dbReference>
<dbReference type="GO" id="GO:0019877">
    <property type="term" value="P:diaminopimelate biosynthetic process"/>
    <property type="evidence" value="ECO:0007669"/>
    <property type="project" value="UniProtKB-ARBA"/>
</dbReference>
<evidence type="ECO:0000256" key="5">
    <source>
        <dbReference type="PIRSR" id="PIRSR005962-1"/>
    </source>
</evidence>
<evidence type="ECO:0000313" key="8">
    <source>
        <dbReference type="Proteomes" id="UP000195437"/>
    </source>
</evidence>
<dbReference type="GO" id="GO:0050118">
    <property type="term" value="F:N-acetyldiaminopimelate deacetylase activity"/>
    <property type="evidence" value="ECO:0007669"/>
    <property type="project" value="UniProtKB-ARBA"/>
</dbReference>
<keyword evidence="5" id="KW-0464">Manganese</keyword>
<feature type="domain" description="Peptidase M20 dimerisation" evidence="6">
    <location>
        <begin position="186"/>
        <end position="278"/>
    </location>
</feature>
<accession>A0A1Y0IPN6</accession>
<evidence type="ECO:0000256" key="2">
    <source>
        <dbReference type="ARBA" id="ARBA00022723"/>
    </source>
</evidence>
<feature type="binding site" evidence="5">
    <location>
        <position position="105"/>
    </location>
    <ligand>
        <name>Mn(2+)</name>
        <dbReference type="ChEBI" id="CHEBI:29035"/>
        <label>2</label>
    </ligand>
</feature>
<dbReference type="GO" id="GO:0046872">
    <property type="term" value="F:metal ion binding"/>
    <property type="evidence" value="ECO:0007669"/>
    <property type="project" value="UniProtKB-KW"/>
</dbReference>
<dbReference type="InterPro" id="IPR011650">
    <property type="entry name" value="Peptidase_M20_dimer"/>
</dbReference>
<dbReference type="PIRSF" id="PIRSF005962">
    <property type="entry name" value="Pept_M20D_amidohydro"/>
    <property type="match status" value="1"/>
</dbReference>
<keyword evidence="8" id="KW-1185">Reference proteome</keyword>
<evidence type="ECO:0000259" key="6">
    <source>
        <dbReference type="Pfam" id="PF07687"/>
    </source>
</evidence>
<evidence type="ECO:0000256" key="1">
    <source>
        <dbReference type="ARBA" id="ARBA00006153"/>
    </source>
</evidence>
<dbReference type="InterPro" id="IPR017439">
    <property type="entry name" value="Amidohydrolase"/>
</dbReference>
<feature type="binding site" evidence="5">
    <location>
        <position position="363"/>
    </location>
    <ligand>
        <name>Mn(2+)</name>
        <dbReference type="ChEBI" id="CHEBI:29035"/>
        <label>2</label>
    </ligand>
</feature>
<evidence type="ECO:0000256" key="3">
    <source>
        <dbReference type="ARBA" id="ARBA00022801"/>
    </source>
</evidence>
<name>A0A1Y0IPN6_9BACL</name>
<dbReference type="SUPFAM" id="SSF55031">
    <property type="entry name" value="Bacterial exopeptidase dimerisation domain"/>
    <property type="match status" value="1"/>
</dbReference>
<gene>
    <name evidence="7" type="ORF">CBW65_10175</name>
</gene>
<dbReference type="FunFam" id="3.30.70.360:FF:000001">
    <property type="entry name" value="N-acetyldiaminopimelate deacetylase"/>
    <property type="match status" value="1"/>
</dbReference>
<dbReference type="PANTHER" id="PTHR11014:SF63">
    <property type="entry name" value="METALLOPEPTIDASE, PUTATIVE (AFU_ORTHOLOGUE AFUA_6G09600)-RELATED"/>
    <property type="match status" value="1"/>
</dbReference>
<keyword evidence="3" id="KW-0378">Hydrolase</keyword>
<dbReference type="Gene3D" id="3.40.630.10">
    <property type="entry name" value="Zn peptidases"/>
    <property type="match status" value="1"/>
</dbReference>
<feature type="binding site" evidence="5">
    <location>
        <position position="163"/>
    </location>
    <ligand>
        <name>Mn(2+)</name>
        <dbReference type="ChEBI" id="CHEBI:29035"/>
        <label>2</label>
    </ligand>
</feature>
<organism evidence="7 8">
    <name type="scientific">Tumebacillus avium</name>
    <dbReference type="NCBI Taxonomy" id="1903704"/>
    <lineage>
        <taxon>Bacteria</taxon>
        <taxon>Bacillati</taxon>
        <taxon>Bacillota</taxon>
        <taxon>Bacilli</taxon>
        <taxon>Bacillales</taxon>
        <taxon>Alicyclobacillaceae</taxon>
        <taxon>Tumebacillus</taxon>
    </lineage>
</organism>
<keyword evidence="2 5" id="KW-0479">Metal-binding</keyword>
<protein>
    <recommendedName>
        <fullName evidence="6">Peptidase M20 dimerisation domain-containing protein</fullName>
    </recommendedName>
</protein>
<evidence type="ECO:0000313" key="7">
    <source>
        <dbReference type="EMBL" id="ARU61323.1"/>
    </source>
</evidence>
<proteinExistence type="inferred from homology"/>
<dbReference type="RefSeq" id="WP_087456702.1">
    <property type="nucleotide sequence ID" value="NZ_CP021434.1"/>
</dbReference>
<dbReference type="EMBL" id="CP021434">
    <property type="protein sequence ID" value="ARU61323.1"/>
    <property type="molecule type" value="Genomic_DNA"/>
</dbReference>
<dbReference type="Pfam" id="PF07687">
    <property type="entry name" value="M20_dimer"/>
    <property type="match status" value="1"/>
</dbReference>
<dbReference type="SUPFAM" id="SSF53187">
    <property type="entry name" value="Zn-dependent exopeptidases"/>
    <property type="match status" value="1"/>
</dbReference>
<dbReference type="OrthoDB" id="9776731at2"/>
<reference evidence="8" key="1">
    <citation type="submission" date="2017-05" db="EMBL/GenBank/DDBJ databases">
        <authorList>
            <person name="Sung H."/>
        </authorList>
    </citation>
    <scope>NUCLEOTIDE SEQUENCE [LARGE SCALE GENOMIC DNA]</scope>
    <source>
        <strain evidence="8">AR23208</strain>
    </source>
</reference>
<evidence type="ECO:0000256" key="4">
    <source>
        <dbReference type="ARBA" id="ARBA00052737"/>
    </source>
</evidence>
<comment type="catalytic activity">
    <reaction evidence="4">
        <text>N-acetyl-L-cysteine + H2O = L-cysteine + acetate</text>
        <dbReference type="Rhea" id="RHEA:75515"/>
        <dbReference type="ChEBI" id="CHEBI:15377"/>
        <dbReference type="ChEBI" id="CHEBI:30089"/>
        <dbReference type="ChEBI" id="CHEBI:35235"/>
        <dbReference type="ChEBI" id="CHEBI:78236"/>
    </reaction>
    <physiologicalReaction direction="left-to-right" evidence="4">
        <dbReference type="Rhea" id="RHEA:75516"/>
    </physiologicalReaction>
</comment>
<feature type="binding site" evidence="5">
    <location>
        <position position="139"/>
    </location>
    <ligand>
        <name>Mn(2+)</name>
        <dbReference type="ChEBI" id="CHEBI:29035"/>
        <label>2</label>
    </ligand>
</feature>
<dbReference type="AlphaFoldDB" id="A0A1Y0IPN6"/>
<dbReference type="InterPro" id="IPR002933">
    <property type="entry name" value="Peptidase_M20"/>
</dbReference>
<dbReference type="FunFam" id="3.40.630.10:FF:000006">
    <property type="entry name" value="N-acetyldiaminopimelate deacetylase"/>
    <property type="match status" value="1"/>
</dbReference>
<dbReference type="KEGG" id="tum:CBW65_10175"/>
<feature type="binding site" evidence="5">
    <location>
        <position position="103"/>
    </location>
    <ligand>
        <name>Mn(2+)</name>
        <dbReference type="ChEBI" id="CHEBI:29035"/>
        <label>2</label>
    </ligand>
</feature>
<dbReference type="Pfam" id="PF01546">
    <property type="entry name" value="Peptidase_M20"/>
    <property type="match status" value="1"/>
</dbReference>
<sequence length="391" mass="41991">MKELIAQRLQELYPKLVETRRDLHRHPELGFQEVRTSGIVAEWLRGLGLEVETGIAQTGVVGRLRGGRPGKTVALRADMDALPIQDLKTCDYASQVPGKMHACGHDAHTTIVLGAATLLSELREQIAGDVLFIFQPAEEGPGGAAPMIEAGVLEGVDMAFGIHMAPIAPVGIVAVSPGPVMASADEFRLTIRGKGGHAAYPHMALDVIPVAAQVVTALQQIVSRAVDPTKTAVLTIGTIQGGTKSNVIADSVELTGTVRTFDPLLREELPKRIESIVSGIAAGFGASYELDYQFKYPVLINHGEAAQLMREVGVELFGEGRVLDVPPQMTGEDFAYFLQKVPGCFTFLGCKHPEPLVADYNVHHPAFDIDERVLPLGVQLLTAGVLTYLSR</sequence>
<dbReference type="Gene3D" id="3.30.70.360">
    <property type="match status" value="1"/>
</dbReference>